<evidence type="ECO:0000313" key="3">
    <source>
        <dbReference type="Proteomes" id="UP001152607"/>
    </source>
</evidence>
<feature type="region of interest" description="Disordered" evidence="1">
    <location>
        <begin position="21"/>
        <end position="50"/>
    </location>
</feature>
<evidence type="ECO:0000256" key="1">
    <source>
        <dbReference type="SAM" id="MobiDB-lite"/>
    </source>
</evidence>
<name>A0A9W4U8Q7_9PLEO</name>
<sequence length="92" mass="10041">MALPFTFGSCGRSILRGTRRGKVAPMYPAGQRTSPNQPVHDQLGNPSRRAPGVFNVHRRLSENIGISFFEPDSAINSFGDDSLIPANGRPYI</sequence>
<dbReference type="AlphaFoldDB" id="A0A9W4U8Q7"/>
<evidence type="ECO:0000313" key="2">
    <source>
        <dbReference type="EMBL" id="CAI6317735.1"/>
    </source>
</evidence>
<proteinExistence type="predicted"/>
<gene>
    <name evidence="2" type="ORF">PDIGIT_LOCUS3472</name>
</gene>
<comment type="caution">
    <text evidence="2">The sequence shown here is derived from an EMBL/GenBank/DDBJ whole genome shotgun (WGS) entry which is preliminary data.</text>
</comment>
<protein>
    <submittedName>
        <fullName evidence="2">Uncharacterized protein</fullName>
    </submittedName>
</protein>
<organism evidence="2 3">
    <name type="scientific">Periconia digitata</name>
    <dbReference type="NCBI Taxonomy" id="1303443"/>
    <lineage>
        <taxon>Eukaryota</taxon>
        <taxon>Fungi</taxon>
        <taxon>Dikarya</taxon>
        <taxon>Ascomycota</taxon>
        <taxon>Pezizomycotina</taxon>
        <taxon>Dothideomycetes</taxon>
        <taxon>Pleosporomycetidae</taxon>
        <taxon>Pleosporales</taxon>
        <taxon>Massarineae</taxon>
        <taxon>Periconiaceae</taxon>
        <taxon>Periconia</taxon>
    </lineage>
</organism>
<keyword evidence="3" id="KW-1185">Reference proteome</keyword>
<dbReference type="Proteomes" id="UP001152607">
    <property type="component" value="Unassembled WGS sequence"/>
</dbReference>
<accession>A0A9W4U8Q7</accession>
<reference evidence="2" key="1">
    <citation type="submission" date="2023-01" db="EMBL/GenBank/DDBJ databases">
        <authorList>
            <person name="Van Ghelder C."/>
            <person name="Rancurel C."/>
        </authorList>
    </citation>
    <scope>NUCLEOTIDE SEQUENCE</scope>
    <source>
        <strain evidence="2">CNCM I-4278</strain>
    </source>
</reference>
<dbReference type="EMBL" id="CAOQHR010000002">
    <property type="protein sequence ID" value="CAI6317735.1"/>
    <property type="molecule type" value="Genomic_DNA"/>
</dbReference>